<comment type="caution">
    <text evidence="3">The sequence shown here is derived from an EMBL/GenBank/DDBJ whole genome shotgun (WGS) entry which is preliminary data.</text>
</comment>
<dbReference type="InterPro" id="IPR005586">
    <property type="entry name" value="ABC_trans_aux"/>
</dbReference>
<keyword evidence="4" id="KW-1185">Reference proteome</keyword>
<feature type="chain" id="PRO_5001760953" description="ABC-type transport auxiliary lipoprotein component domain-containing protein" evidence="1">
    <location>
        <begin position="22"/>
        <end position="193"/>
    </location>
</feature>
<organism evidence="3 4">
    <name type="scientific">Endozoicomonas numazuensis</name>
    <dbReference type="NCBI Taxonomy" id="1137799"/>
    <lineage>
        <taxon>Bacteria</taxon>
        <taxon>Pseudomonadati</taxon>
        <taxon>Pseudomonadota</taxon>
        <taxon>Gammaproteobacteria</taxon>
        <taxon>Oceanospirillales</taxon>
        <taxon>Endozoicomonadaceae</taxon>
        <taxon>Endozoicomonas</taxon>
    </lineage>
</organism>
<dbReference type="Gene3D" id="3.40.50.10610">
    <property type="entry name" value="ABC-type transport auxiliary lipoprotein component"/>
    <property type="match status" value="1"/>
</dbReference>
<dbReference type="STRING" id="1137799.GZ78_01180"/>
<feature type="domain" description="ABC-type transport auxiliary lipoprotein component" evidence="2">
    <location>
        <begin position="30"/>
        <end position="185"/>
    </location>
</feature>
<sequence>MKKNIKWFMPLVAVFFLSACASHVTPFQYYTLKPVVEVKVSNSTKASIGVAPVKIPGWMDRASLAVNNGGYEIIRYDIQRWGEPLQDAVTRTLTQNLSTLFPWSDVQSGPWLRSQAPDVAVNVVINNLSWSDNVLELDARLTLLKKQVRIQSSSIKLNRTLPKGSSPEQLVEGISYLLADLTQRVQKNIIAQQ</sequence>
<name>A0A081NJW8_9GAMM</name>
<dbReference type="RefSeq" id="WP_034832062.1">
    <property type="nucleotide sequence ID" value="NZ_JOKH01000001.1"/>
</dbReference>
<evidence type="ECO:0000256" key="1">
    <source>
        <dbReference type="SAM" id="SignalP"/>
    </source>
</evidence>
<dbReference type="Pfam" id="PF03886">
    <property type="entry name" value="ABC_trans_aux"/>
    <property type="match status" value="1"/>
</dbReference>
<gene>
    <name evidence="3" type="ORF">GZ78_01180</name>
</gene>
<evidence type="ECO:0000313" key="3">
    <source>
        <dbReference type="EMBL" id="KEQ18741.1"/>
    </source>
</evidence>
<protein>
    <recommendedName>
        <fullName evidence="2">ABC-type transport auxiliary lipoprotein component domain-containing protein</fullName>
    </recommendedName>
</protein>
<keyword evidence="1" id="KW-0732">Signal</keyword>
<proteinExistence type="predicted"/>
<dbReference type="SUPFAM" id="SSF159594">
    <property type="entry name" value="XCC0632-like"/>
    <property type="match status" value="1"/>
</dbReference>
<dbReference type="OrthoDB" id="6198938at2"/>
<dbReference type="AlphaFoldDB" id="A0A081NJW8"/>
<dbReference type="PROSITE" id="PS51257">
    <property type="entry name" value="PROKAR_LIPOPROTEIN"/>
    <property type="match status" value="1"/>
</dbReference>
<dbReference type="Proteomes" id="UP000028073">
    <property type="component" value="Unassembled WGS sequence"/>
</dbReference>
<dbReference type="EMBL" id="JOKH01000001">
    <property type="protein sequence ID" value="KEQ18741.1"/>
    <property type="molecule type" value="Genomic_DNA"/>
</dbReference>
<feature type="signal peptide" evidence="1">
    <location>
        <begin position="1"/>
        <end position="21"/>
    </location>
</feature>
<dbReference type="eggNOG" id="COG3009">
    <property type="taxonomic scope" value="Bacteria"/>
</dbReference>
<evidence type="ECO:0000259" key="2">
    <source>
        <dbReference type="Pfam" id="PF03886"/>
    </source>
</evidence>
<reference evidence="3 4" key="1">
    <citation type="submission" date="2014-06" db="EMBL/GenBank/DDBJ databases">
        <title>Whole Genome Sequences of Three Symbiotic Endozoicomonas Bacteria.</title>
        <authorList>
            <person name="Neave M.J."/>
            <person name="Apprill A."/>
            <person name="Voolstra C.R."/>
        </authorList>
    </citation>
    <scope>NUCLEOTIDE SEQUENCE [LARGE SCALE GENOMIC DNA]</scope>
    <source>
        <strain evidence="3 4">DSM 25634</strain>
    </source>
</reference>
<accession>A0A081NJW8</accession>
<evidence type="ECO:0000313" key="4">
    <source>
        <dbReference type="Proteomes" id="UP000028073"/>
    </source>
</evidence>